<protein>
    <recommendedName>
        <fullName evidence="2">GMP reductase</fullName>
        <ecNumber evidence="1">1.7.1.7</ecNumber>
    </recommendedName>
</protein>
<evidence type="ECO:0000256" key="4">
    <source>
        <dbReference type="ARBA" id="ARBA00023002"/>
    </source>
</evidence>
<sequence length="175" mass="18832">LREICDAVPTLDYICIDVANGYSQFFIDFIRKVREEFPRYPPVSFVRFHCACMLFFLPRHTIMAGNVVTGEMVEELILTGADIVKVDILLFLLCSIIASFVQVGIGPGSVCTTRKKAGVGYPQLSATMECADAAHGLNGHVISDGGCTNPGDVAKAFGAGIARSARLTCANRGHC</sequence>
<dbReference type="PANTHER" id="PTHR43170:SF5">
    <property type="entry name" value="GMP REDUCTASE"/>
    <property type="match status" value="1"/>
</dbReference>
<feature type="domain" description="IMP dehydrogenase/GMP reductase" evidence="5">
    <location>
        <begin position="95"/>
        <end position="160"/>
    </location>
</feature>
<dbReference type="AlphaFoldDB" id="A0A183F3X9"/>
<keyword evidence="6" id="KW-1185">Reference proteome</keyword>
<evidence type="ECO:0000313" key="6">
    <source>
        <dbReference type="Proteomes" id="UP000050761"/>
    </source>
</evidence>
<proteinExistence type="predicted"/>
<evidence type="ECO:0000256" key="3">
    <source>
        <dbReference type="ARBA" id="ARBA00022857"/>
    </source>
</evidence>
<evidence type="ECO:0000313" key="7">
    <source>
        <dbReference type="WBParaSite" id="HPBE_0000087101-mRNA-1"/>
    </source>
</evidence>
<name>A0A183F3X9_HELPZ</name>
<dbReference type="SMART" id="SM01240">
    <property type="entry name" value="IMPDH"/>
    <property type="match status" value="1"/>
</dbReference>
<organism evidence="6 7">
    <name type="scientific">Heligmosomoides polygyrus</name>
    <name type="common">Parasitic roundworm</name>
    <dbReference type="NCBI Taxonomy" id="6339"/>
    <lineage>
        <taxon>Eukaryota</taxon>
        <taxon>Metazoa</taxon>
        <taxon>Ecdysozoa</taxon>
        <taxon>Nematoda</taxon>
        <taxon>Chromadorea</taxon>
        <taxon>Rhabditida</taxon>
        <taxon>Rhabditina</taxon>
        <taxon>Rhabditomorpha</taxon>
        <taxon>Strongyloidea</taxon>
        <taxon>Heligmosomidae</taxon>
        <taxon>Heligmosomoides</taxon>
    </lineage>
</organism>
<dbReference type="Proteomes" id="UP000050761">
    <property type="component" value="Unassembled WGS sequence"/>
</dbReference>
<keyword evidence="4" id="KW-0560">Oxidoreductase</keyword>
<dbReference type="InterPro" id="IPR050139">
    <property type="entry name" value="GMP_reductase"/>
</dbReference>
<accession>A0A183F3X9</accession>
<dbReference type="WBParaSite" id="HPBE_0000087101-mRNA-1">
    <property type="protein sequence ID" value="HPBE_0000087101-mRNA-1"/>
    <property type="gene ID" value="HPBE_0000087101"/>
</dbReference>
<dbReference type="Pfam" id="PF00478">
    <property type="entry name" value="IMPDH"/>
    <property type="match status" value="1"/>
</dbReference>
<reference evidence="7" key="1">
    <citation type="submission" date="2019-09" db="UniProtKB">
        <authorList>
            <consortium name="WormBaseParasite"/>
        </authorList>
    </citation>
    <scope>IDENTIFICATION</scope>
</reference>
<dbReference type="InterPro" id="IPR013785">
    <property type="entry name" value="Aldolase_TIM"/>
</dbReference>
<evidence type="ECO:0000259" key="5">
    <source>
        <dbReference type="Pfam" id="PF00478"/>
    </source>
</evidence>
<dbReference type="EC" id="1.7.1.7" evidence="1"/>
<dbReference type="Gene3D" id="3.20.20.70">
    <property type="entry name" value="Aldolase class I"/>
    <property type="match status" value="2"/>
</dbReference>
<evidence type="ECO:0000256" key="1">
    <source>
        <dbReference type="ARBA" id="ARBA00012678"/>
    </source>
</evidence>
<dbReference type="InterPro" id="IPR001093">
    <property type="entry name" value="IMP_DH_GMPRt"/>
</dbReference>
<dbReference type="GO" id="GO:0003920">
    <property type="term" value="F:GMP reductase activity"/>
    <property type="evidence" value="ECO:0007669"/>
    <property type="project" value="UniProtKB-EC"/>
</dbReference>
<dbReference type="PANTHER" id="PTHR43170">
    <property type="entry name" value="GMP REDUCTASE"/>
    <property type="match status" value="1"/>
</dbReference>
<evidence type="ECO:0000256" key="2">
    <source>
        <dbReference type="ARBA" id="ARBA00015800"/>
    </source>
</evidence>
<keyword evidence="3" id="KW-0521">NADP</keyword>
<dbReference type="SUPFAM" id="SSF51412">
    <property type="entry name" value="Inosine monophosphate dehydrogenase (IMPDH)"/>
    <property type="match status" value="1"/>
</dbReference>